<feature type="non-terminal residue" evidence="1">
    <location>
        <position position="173"/>
    </location>
</feature>
<protein>
    <submittedName>
        <fullName evidence="1">Uncharacterized protein</fullName>
    </submittedName>
</protein>
<comment type="caution">
    <text evidence="1">The sequence shown here is derived from an EMBL/GenBank/DDBJ whole genome shotgun (WGS) entry which is preliminary data.</text>
</comment>
<dbReference type="Proteomes" id="UP001190700">
    <property type="component" value="Unassembled WGS sequence"/>
</dbReference>
<reference evidence="1 2" key="1">
    <citation type="journal article" date="2015" name="Genome Biol. Evol.">
        <title>Comparative Genomics of a Bacterivorous Green Alga Reveals Evolutionary Causalities and Consequences of Phago-Mixotrophic Mode of Nutrition.</title>
        <authorList>
            <person name="Burns J.A."/>
            <person name="Paasch A."/>
            <person name="Narechania A."/>
            <person name="Kim E."/>
        </authorList>
    </citation>
    <scope>NUCLEOTIDE SEQUENCE [LARGE SCALE GENOMIC DNA]</scope>
    <source>
        <strain evidence="1 2">PLY_AMNH</strain>
    </source>
</reference>
<gene>
    <name evidence="1" type="ORF">CYMTET_20298</name>
</gene>
<dbReference type="EMBL" id="LGRX02009823">
    <property type="protein sequence ID" value="KAK3271344.1"/>
    <property type="molecule type" value="Genomic_DNA"/>
</dbReference>
<dbReference type="AlphaFoldDB" id="A0AAE0G4D8"/>
<evidence type="ECO:0000313" key="2">
    <source>
        <dbReference type="Proteomes" id="UP001190700"/>
    </source>
</evidence>
<sequence length="173" mass="18711">MGGHFPTGFLVYPTIPSFPCRTALNGCAATQGRTPRVLRWCPPACMSTAKGMRRQPGGHSRISAEHCRPLEGGQSSSDEISERSKWGGCTRRQLSQALFAVFPVFEALPATAGPLPNINPQTLTAPPGLSTSLQQQFVQAQELVLQGRLEDAAQLYRTLLEDVEQQAMAESTS</sequence>
<accession>A0AAE0G4D8</accession>
<evidence type="ECO:0000313" key="1">
    <source>
        <dbReference type="EMBL" id="KAK3271344.1"/>
    </source>
</evidence>
<name>A0AAE0G4D8_9CHLO</name>
<keyword evidence="2" id="KW-1185">Reference proteome</keyword>
<proteinExistence type="predicted"/>
<organism evidence="1 2">
    <name type="scientific">Cymbomonas tetramitiformis</name>
    <dbReference type="NCBI Taxonomy" id="36881"/>
    <lineage>
        <taxon>Eukaryota</taxon>
        <taxon>Viridiplantae</taxon>
        <taxon>Chlorophyta</taxon>
        <taxon>Pyramimonadophyceae</taxon>
        <taxon>Pyramimonadales</taxon>
        <taxon>Pyramimonadaceae</taxon>
        <taxon>Cymbomonas</taxon>
    </lineage>
</organism>